<evidence type="ECO:0000313" key="1">
    <source>
        <dbReference type="Proteomes" id="UP000095287"/>
    </source>
</evidence>
<name>A0A1I7ZPX4_9BILA</name>
<protein>
    <submittedName>
        <fullName evidence="2">SDR family oxidoreductase</fullName>
    </submittedName>
</protein>
<dbReference type="PRINTS" id="PR00081">
    <property type="entry name" value="GDHRDH"/>
</dbReference>
<dbReference type="Pfam" id="PF13561">
    <property type="entry name" value="adh_short_C2"/>
    <property type="match status" value="1"/>
</dbReference>
<organism evidence="1 2">
    <name type="scientific">Steinernema glaseri</name>
    <dbReference type="NCBI Taxonomy" id="37863"/>
    <lineage>
        <taxon>Eukaryota</taxon>
        <taxon>Metazoa</taxon>
        <taxon>Ecdysozoa</taxon>
        <taxon>Nematoda</taxon>
        <taxon>Chromadorea</taxon>
        <taxon>Rhabditida</taxon>
        <taxon>Tylenchina</taxon>
        <taxon>Panagrolaimomorpha</taxon>
        <taxon>Strongyloidoidea</taxon>
        <taxon>Steinernematidae</taxon>
        <taxon>Steinernema</taxon>
    </lineage>
</organism>
<accession>A0A1I7ZPX4</accession>
<dbReference type="InterPro" id="IPR036291">
    <property type="entry name" value="NAD(P)-bd_dom_sf"/>
</dbReference>
<dbReference type="PANTHER" id="PTHR43975:SF2">
    <property type="entry name" value="EG:BACR7A4.14 PROTEIN-RELATED"/>
    <property type="match status" value="1"/>
</dbReference>
<dbReference type="WBParaSite" id="L893_g28748.t1">
    <property type="protein sequence ID" value="L893_g28748.t1"/>
    <property type="gene ID" value="L893_g28748"/>
</dbReference>
<dbReference type="PANTHER" id="PTHR43975">
    <property type="entry name" value="ZGC:101858"/>
    <property type="match status" value="1"/>
</dbReference>
<sequence length="101" mass="10965">MSKAALDHYTRSRTHELAKKGIRINNINPGFIRTAIIDRLGLPPQEVEDFYVELEKSIPMGRQGSSEEMGKTIAFLASGDASYITGVTLVADGGLSHGHPL</sequence>
<dbReference type="InterPro" id="IPR002347">
    <property type="entry name" value="SDR_fam"/>
</dbReference>
<dbReference type="Proteomes" id="UP000095287">
    <property type="component" value="Unplaced"/>
</dbReference>
<reference evidence="2" key="1">
    <citation type="submission" date="2016-11" db="UniProtKB">
        <authorList>
            <consortium name="WormBaseParasite"/>
        </authorList>
    </citation>
    <scope>IDENTIFICATION</scope>
</reference>
<proteinExistence type="predicted"/>
<dbReference type="AlphaFoldDB" id="A0A1I7ZPX4"/>
<dbReference type="Gene3D" id="3.40.50.720">
    <property type="entry name" value="NAD(P)-binding Rossmann-like Domain"/>
    <property type="match status" value="1"/>
</dbReference>
<evidence type="ECO:0000313" key="2">
    <source>
        <dbReference type="WBParaSite" id="L893_g28748.t1"/>
    </source>
</evidence>
<keyword evidence="1" id="KW-1185">Reference proteome</keyword>
<dbReference type="SUPFAM" id="SSF51735">
    <property type="entry name" value="NAD(P)-binding Rossmann-fold domains"/>
    <property type="match status" value="1"/>
</dbReference>